<keyword evidence="8" id="KW-1185">Reference proteome</keyword>
<dbReference type="SUPFAM" id="SSF56425">
    <property type="entry name" value="Succinate dehydrogenase/fumarate reductase flavoprotein, catalytic domain"/>
    <property type="match status" value="1"/>
</dbReference>
<keyword evidence="3" id="KW-0274">FAD</keyword>
<keyword evidence="2" id="KW-0285">Flavoprotein</keyword>
<gene>
    <name evidence="6" type="primary">ifcA_1</name>
    <name evidence="7" type="synonym">ifcA_2</name>
    <name evidence="6" type="ORF">BN996_03891</name>
    <name evidence="7" type="ORF">BN996_03905</name>
</gene>
<dbReference type="EMBL" id="CSTE01000007">
    <property type="protein sequence ID" value="CQR54030.1"/>
    <property type="molecule type" value="Genomic_DNA"/>
</dbReference>
<dbReference type="Pfam" id="PF00890">
    <property type="entry name" value="FAD_binding_2"/>
    <property type="match status" value="1"/>
</dbReference>
<dbReference type="Gene3D" id="3.50.50.60">
    <property type="entry name" value="FAD/NAD(P)-binding domain"/>
    <property type="match status" value="1"/>
</dbReference>
<evidence type="ECO:0000256" key="1">
    <source>
        <dbReference type="ARBA" id="ARBA00001974"/>
    </source>
</evidence>
<evidence type="ECO:0000256" key="3">
    <source>
        <dbReference type="ARBA" id="ARBA00022827"/>
    </source>
</evidence>
<dbReference type="GO" id="GO:0016491">
    <property type="term" value="F:oxidoreductase activity"/>
    <property type="evidence" value="ECO:0007669"/>
    <property type="project" value="UniProtKB-KW"/>
</dbReference>
<dbReference type="PANTHER" id="PTHR43400">
    <property type="entry name" value="FUMARATE REDUCTASE"/>
    <property type="match status" value="1"/>
</dbReference>
<evidence type="ECO:0000313" key="6">
    <source>
        <dbReference type="EMBL" id="CQR54002.1"/>
    </source>
</evidence>
<feature type="domain" description="FAD-dependent oxidoreductase 2 FAD-binding" evidence="5">
    <location>
        <begin position="29"/>
        <end position="446"/>
    </location>
</feature>
<evidence type="ECO:0000313" key="7">
    <source>
        <dbReference type="EMBL" id="CQR54030.1"/>
    </source>
</evidence>
<keyword evidence="4" id="KW-0560">Oxidoreductase</keyword>
<proteinExistence type="predicted"/>
<dbReference type="EMBL" id="CSTE01000007">
    <property type="protein sequence ID" value="CQR54002.1"/>
    <property type="molecule type" value="Genomic_DNA"/>
</dbReference>
<organism evidence="6 8">
    <name type="scientific">Haloferax massiliensis</name>
    <dbReference type="NCBI Taxonomy" id="1476858"/>
    <lineage>
        <taxon>Archaea</taxon>
        <taxon>Methanobacteriati</taxon>
        <taxon>Methanobacteriota</taxon>
        <taxon>Stenosarchaea group</taxon>
        <taxon>Halobacteria</taxon>
        <taxon>Halobacteriales</taxon>
        <taxon>Haloferacaceae</taxon>
        <taxon>Haloferax</taxon>
    </lineage>
</organism>
<reference evidence="6" key="1">
    <citation type="submission" date="2015-03" db="EMBL/GenBank/DDBJ databases">
        <authorList>
            <person name="Urmite Genomes Urmite Genomes"/>
        </authorList>
    </citation>
    <scope>NUCLEOTIDE SEQUENCE [LARGE SCALE GENOMIC DNA]</scope>
    <source>
        <strain evidence="6">Arc-Hr</strain>
    </source>
</reference>
<dbReference type="AlphaFoldDB" id="A0A0D6JXN4"/>
<dbReference type="Gene3D" id="3.90.700.10">
    <property type="entry name" value="Succinate dehydrogenase/fumarate reductase flavoprotein, catalytic domain"/>
    <property type="match status" value="1"/>
</dbReference>
<name>A0A0D6JXN4_9EURY</name>
<accession>A0A0D6JXN4</accession>
<dbReference type="OrthoDB" id="23539at2157"/>
<dbReference type="RefSeq" id="WP_089781800.1">
    <property type="nucleotide sequence ID" value="NZ_CABLRR010000007.1"/>
</dbReference>
<dbReference type="SUPFAM" id="SSF51905">
    <property type="entry name" value="FAD/NAD(P)-binding domain"/>
    <property type="match status" value="1"/>
</dbReference>
<dbReference type="InterPro" id="IPR036188">
    <property type="entry name" value="FAD/NAD-bd_sf"/>
</dbReference>
<sequence length="477" mass="50629">MDELARRTPSDGVAEVVSVDDIEWDIDTDVLVAGGGGTGLVAALAASENPDVRVTVLEKAPECGGNTSLSTGMVPAAGTRLQREAGIEETPADMARDILEKNDYEADEERVRYLCEESANLIHWLVDDWDVTLHIVDDFKYPKHSEYRMHAPEGRNGENLVAELVERVESTPNIELLTNAPVKRLVADDGAVRGVVAGLGHDEAIEAERVILATDGFAGNRGMVTDYCEEDVERALYFGADGNTGDGVRFGAELGGELACMDAYQGHATVASQTGMLSTYAVTMNGGILVNQDGERFGDESAGYSEFAISVLKQPGGQAIQLFDERIFERLRGQFEDFDEAIEQGTYHSDDSVADLAERLGADGERAAETVTDYNEAAAAGEPDEVGRVDGATPLEAPFYGTKVTGALFHTQGGLVVDEHGRVLRTDGSTVENLYAGGGTACGISGHGAGGYLSGNGLTTALGYGRLAGIHARESLD</sequence>
<comment type="cofactor">
    <cofactor evidence="1">
        <name>FAD</name>
        <dbReference type="ChEBI" id="CHEBI:57692"/>
    </cofactor>
</comment>
<evidence type="ECO:0000256" key="2">
    <source>
        <dbReference type="ARBA" id="ARBA00022630"/>
    </source>
</evidence>
<protein>
    <submittedName>
        <fullName evidence="6">Fumarate reductase flavoprotein subunit</fullName>
    </submittedName>
</protein>
<dbReference type="InterPro" id="IPR003953">
    <property type="entry name" value="FAD-dep_OxRdtase_2_FAD-bd"/>
</dbReference>
<dbReference type="InterPro" id="IPR050315">
    <property type="entry name" value="FAD-oxidoreductase_2"/>
</dbReference>
<dbReference type="GO" id="GO:0008202">
    <property type="term" value="P:steroid metabolic process"/>
    <property type="evidence" value="ECO:0007669"/>
    <property type="project" value="UniProtKB-ARBA"/>
</dbReference>
<evidence type="ECO:0000259" key="5">
    <source>
        <dbReference type="Pfam" id="PF00890"/>
    </source>
</evidence>
<evidence type="ECO:0000313" key="8">
    <source>
        <dbReference type="Proteomes" id="UP000198902"/>
    </source>
</evidence>
<reference evidence="8" key="2">
    <citation type="submission" date="2015-03" db="EMBL/GenBank/DDBJ databases">
        <authorList>
            <person name="Urmite Genomes"/>
        </authorList>
    </citation>
    <scope>NUCLEOTIDE SEQUENCE [LARGE SCALE GENOMIC DNA]</scope>
    <source>
        <strain evidence="8">Arc-Hr</strain>
    </source>
</reference>
<dbReference type="Proteomes" id="UP000198902">
    <property type="component" value="Unassembled WGS sequence"/>
</dbReference>
<dbReference type="PANTHER" id="PTHR43400:SF10">
    <property type="entry name" value="3-OXOSTEROID 1-DEHYDROGENASE"/>
    <property type="match status" value="1"/>
</dbReference>
<evidence type="ECO:0000256" key="4">
    <source>
        <dbReference type="ARBA" id="ARBA00023002"/>
    </source>
</evidence>
<dbReference type="InterPro" id="IPR027477">
    <property type="entry name" value="Succ_DH/fumarate_Rdtase_cat_sf"/>
</dbReference>